<proteinExistence type="predicted"/>
<sequence>MRCVNRSDKLIKPFELLRTGVALEEQIKTRDVGGQKHSVESWNFEHHDLVVLFVLSGKDQIIGRRINRVNYEISEIGKWQKQKHETWNVWDLMIKLNFSELKFLELNQCNISSVQDRLSNCSKIWVERKSFSFGGFSSHLRKHLLLISSIPVWAIG</sequence>
<gene>
    <name evidence="1" type="ORF">CSSPJE1EN2_LOCUS11925</name>
</gene>
<keyword evidence="2" id="KW-1185">Reference proteome</keyword>
<name>A0ABP1B262_9BRYO</name>
<dbReference type="Proteomes" id="UP001497522">
    <property type="component" value="Chromosome 18"/>
</dbReference>
<dbReference type="EMBL" id="OZ023719">
    <property type="protein sequence ID" value="CAK9869142.1"/>
    <property type="molecule type" value="Genomic_DNA"/>
</dbReference>
<evidence type="ECO:0000313" key="1">
    <source>
        <dbReference type="EMBL" id="CAK9869142.1"/>
    </source>
</evidence>
<reference evidence="1" key="1">
    <citation type="submission" date="2024-03" db="EMBL/GenBank/DDBJ databases">
        <authorList>
            <consortium name="ELIXIR-Norway"/>
            <consortium name="Elixir Norway"/>
        </authorList>
    </citation>
    <scope>NUCLEOTIDE SEQUENCE</scope>
</reference>
<accession>A0ABP1B262</accession>
<evidence type="ECO:0000313" key="2">
    <source>
        <dbReference type="Proteomes" id="UP001497522"/>
    </source>
</evidence>
<organism evidence="1 2">
    <name type="scientific">Sphagnum jensenii</name>
    <dbReference type="NCBI Taxonomy" id="128206"/>
    <lineage>
        <taxon>Eukaryota</taxon>
        <taxon>Viridiplantae</taxon>
        <taxon>Streptophyta</taxon>
        <taxon>Embryophyta</taxon>
        <taxon>Bryophyta</taxon>
        <taxon>Sphagnophytina</taxon>
        <taxon>Sphagnopsida</taxon>
        <taxon>Sphagnales</taxon>
        <taxon>Sphagnaceae</taxon>
        <taxon>Sphagnum</taxon>
    </lineage>
</organism>
<protein>
    <submittedName>
        <fullName evidence="1">Uncharacterized protein</fullName>
    </submittedName>
</protein>